<protein>
    <submittedName>
        <fullName evidence="2">Uncharacterized protein</fullName>
    </submittedName>
</protein>
<evidence type="ECO:0000256" key="1">
    <source>
        <dbReference type="SAM" id="MobiDB-lite"/>
    </source>
</evidence>
<proteinExistence type="predicted"/>
<organism evidence="2">
    <name type="scientific">Xenopus tropicalis</name>
    <name type="common">Western clawed frog</name>
    <name type="synonym">Silurana tropicalis</name>
    <dbReference type="NCBI Taxonomy" id="8364"/>
    <lineage>
        <taxon>Eukaryota</taxon>
        <taxon>Metazoa</taxon>
        <taxon>Chordata</taxon>
        <taxon>Craniata</taxon>
        <taxon>Vertebrata</taxon>
        <taxon>Euteleostomi</taxon>
        <taxon>Amphibia</taxon>
        <taxon>Batrachia</taxon>
        <taxon>Anura</taxon>
        <taxon>Pipoidea</taxon>
        <taxon>Pipidae</taxon>
        <taxon>Xenopodinae</taxon>
        <taxon>Xenopus</taxon>
        <taxon>Silurana</taxon>
    </lineage>
</organism>
<reference evidence="2" key="2">
    <citation type="submission" date="2020-05" db="UniProtKB">
        <authorList>
            <consortium name="Ensembl"/>
        </authorList>
    </citation>
    <scope>IDENTIFICATION</scope>
</reference>
<dbReference type="AlphaFoldDB" id="A0A6I8RLN0"/>
<feature type="compositionally biased region" description="Low complexity" evidence="1">
    <location>
        <begin position="63"/>
        <end position="76"/>
    </location>
</feature>
<dbReference type="Bgee" id="ENSXETG00000034413">
    <property type="expression patterns" value="Expressed in neurula embryo and 1 other cell type or tissue"/>
</dbReference>
<evidence type="ECO:0000313" key="2">
    <source>
        <dbReference type="Ensembl" id="ENSXETP00000082958"/>
    </source>
</evidence>
<reference evidence="2" key="1">
    <citation type="journal article" date="2010" name="Science">
        <title>The genome of the Western clawed frog Xenopus tropicalis.</title>
        <authorList>
            <person name="Hellsten U."/>
            <person name="Harland R.M."/>
            <person name="Gilchrist M.J."/>
            <person name="Hendrix D."/>
            <person name="Jurka J."/>
            <person name="Kapitonov V."/>
            <person name="Ovcharenko I."/>
            <person name="Putnam N.H."/>
            <person name="Shu S."/>
            <person name="Taher L."/>
            <person name="Blitz I.L."/>
            <person name="Blumberg B."/>
            <person name="Dichmann D.S."/>
            <person name="Dubchak I."/>
            <person name="Amaya E."/>
            <person name="Detter J.C."/>
            <person name="Fletcher R."/>
            <person name="Gerhard D.S."/>
            <person name="Goodstein D."/>
            <person name="Graves T."/>
            <person name="Grigoriev I.V."/>
            <person name="Grimwood J."/>
            <person name="Kawashima T."/>
            <person name="Lindquist E."/>
            <person name="Lucas S.M."/>
            <person name="Mead P.E."/>
            <person name="Mitros T."/>
            <person name="Ogino H."/>
            <person name="Ohta Y."/>
            <person name="Poliakov A.V."/>
            <person name="Pollet N."/>
            <person name="Robert J."/>
            <person name="Salamov A."/>
            <person name="Sater A.K."/>
            <person name="Schmutz J."/>
            <person name="Terry A."/>
            <person name="Vize P.D."/>
            <person name="Warren W.C."/>
            <person name="Wells D."/>
            <person name="Wills A."/>
            <person name="Wilson R.K."/>
            <person name="Zimmerman L.B."/>
            <person name="Zorn A.M."/>
            <person name="Grainger R."/>
            <person name="Grammer T."/>
            <person name="Khokha M.K."/>
            <person name="Richardson P.M."/>
            <person name="Rokhsar D.S."/>
        </authorList>
    </citation>
    <scope>NUCLEOTIDE SEQUENCE [LARGE SCALE GENOMIC DNA]</scope>
    <source>
        <strain evidence="2">Nigerian</strain>
    </source>
</reference>
<feature type="compositionally biased region" description="Polar residues" evidence="1">
    <location>
        <begin position="44"/>
        <end position="57"/>
    </location>
</feature>
<feature type="region of interest" description="Disordered" evidence="1">
    <location>
        <begin position="44"/>
        <end position="78"/>
    </location>
</feature>
<dbReference type="InParanoid" id="A0A6I8RLN0"/>
<dbReference type="Ensembl" id="ENSXETT00000096312">
    <property type="protein sequence ID" value="ENSXETP00000082958"/>
    <property type="gene ID" value="ENSXETG00000034413"/>
</dbReference>
<accession>A0A6I8RLN0</accession>
<name>A0A6I8RLN0_XENTR</name>
<dbReference type="GeneTree" id="ENSGT00720000110080"/>
<sequence>MANSTSRMRSPDSFLTNQPTLSRKVWKGSLQHLISVWLTFPNTQQPSLSPHSRSPQLQPAWDSCSSSAHSSTALSSRDLSTKHCTILGSCEYGGSRHTAAGTLWKCH</sequence>